<evidence type="ECO:0000259" key="3">
    <source>
        <dbReference type="Pfam" id="PF14364"/>
    </source>
</evidence>
<reference evidence="4" key="2">
    <citation type="submission" date="2018-10" db="UniProtKB">
        <authorList>
            <consortium name="EnsemblPlants"/>
        </authorList>
    </citation>
    <scope>IDENTIFICATION</scope>
</reference>
<sequence>MQEAGMSALWNTVHGWFTPWVLFLVLHLIVATIFVTSRATSSAGSGEDAPAGAVGERRSLSLVDSMAIDRPHFTAPAPEAPVTGVLDLGQPDEQPPPLQMEPEDQGEHDAFTKEGEHDEHTHMERSMSEAAVEAELPRLPTRLRKSASDKPAFAHFVAESDTKEVEARRQATRRDAERRRPLVAEPEEPASEVEIEEAGGEVDARADEFINKFHHQLKMQHMDSFMHSQKRLHRRRATVAPEASSAAAGAP</sequence>
<dbReference type="AlphaFoldDB" id="A0A3B6RI68"/>
<dbReference type="Gramene" id="TraesCS7A02G361100.1">
    <property type="protein sequence ID" value="TraesCS7A02G361100.1.cds1"/>
    <property type="gene ID" value="TraesCS7A02G361100"/>
</dbReference>
<feature type="compositionally biased region" description="Low complexity" evidence="1">
    <location>
        <begin position="238"/>
        <end position="251"/>
    </location>
</feature>
<dbReference type="PANTHER" id="PTHR33098:SF103">
    <property type="entry name" value="DUF4408 DOMAIN-CONTAINING PROTEIN"/>
    <property type="match status" value="1"/>
</dbReference>
<dbReference type="InterPro" id="IPR025520">
    <property type="entry name" value="DUF4408"/>
</dbReference>
<dbReference type="OMA" id="HDEHTHM"/>
<feature type="domain" description="DUF4408" evidence="3">
    <location>
        <begin position="8"/>
        <end position="38"/>
    </location>
</feature>
<dbReference type="Gramene" id="TraesWEE_scaffold_026557_01G000100.1">
    <property type="protein sequence ID" value="TraesWEE_scaffold_026557_01G000100.1"/>
    <property type="gene ID" value="TraesWEE_scaffold_026557_01G000100"/>
</dbReference>
<dbReference type="RefSeq" id="XP_044427376.1">
    <property type="nucleotide sequence ID" value="XM_044571441.1"/>
</dbReference>
<feature type="compositionally biased region" description="Acidic residues" evidence="1">
    <location>
        <begin position="185"/>
        <end position="200"/>
    </location>
</feature>
<reference evidence="4" key="1">
    <citation type="submission" date="2018-08" db="EMBL/GenBank/DDBJ databases">
        <authorList>
            <person name="Rossello M."/>
        </authorList>
    </citation>
    <scope>NUCLEOTIDE SEQUENCE [LARGE SCALE GENOMIC DNA]</scope>
    <source>
        <strain evidence="4">cv. Chinese Spring</strain>
    </source>
</reference>
<proteinExistence type="predicted"/>
<dbReference type="Pfam" id="PF05553">
    <property type="entry name" value="DUF761"/>
    <property type="match status" value="1"/>
</dbReference>
<dbReference type="EnsemblPlants" id="TraesCS7A02G361100.1">
    <property type="protein sequence ID" value="TraesCS7A02G361100.1.cds1"/>
    <property type="gene ID" value="TraesCS7A02G361100"/>
</dbReference>
<dbReference type="GeneID" id="123151794"/>
<feature type="region of interest" description="Disordered" evidence="1">
    <location>
        <begin position="222"/>
        <end position="251"/>
    </location>
</feature>
<feature type="compositionally biased region" description="Basic and acidic residues" evidence="1">
    <location>
        <begin position="158"/>
        <end position="182"/>
    </location>
</feature>
<evidence type="ECO:0000313" key="5">
    <source>
        <dbReference type="Proteomes" id="UP000019116"/>
    </source>
</evidence>
<keyword evidence="2" id="KW-1133">Transmembrane helix</keyword>
<evidence type="ECO:0000313" key="4">
    <source>
        <dbReference type="EnsemblPlants" id="TraesCS7A02G361100.1.cds1"/>
    </source>
</evidence>
<dbReference type="InterPro" id="IPR008480">
    <property type="entry name" value="DUF761_pln"/>
</dbReference>
<feature type="compositionally biased region" description="Basic residues" evidence="1">
    <location>
        <begin position="228"/>
        <end position="237"/>
    </location>
</feature>
<accession>A0A3B6RI68</accession>
<keyword evidence="5" id="KW-1185">Reference proteome</keyword>
<organism evidence="4">
    <name type="scientific">Triticum aestivum</name>
    <name type="common">Wheat</name>
    <dbReference type="NCBI Taxonomy" id="4565"/>
    <lineage>
        <taxon>Eukaryota</taxon>
        <taxon>Viridiplantae</taxon>
        <taxon>Streptophyta</taxon>
        <taxon>Embryophyta</taxon>
        <taxon>Tracheophyta</taxon>
        <taxon>Spermatophyta</taxon>
        <taxon>Magnoliopsida</taxon>
        <taxon>Liliopsida</taxon>
        <taxon>Poales</taxon>
        <taxon>Poaceae</taxon>
        <taxon>BOP clade</taxon>
        <taxon>Pooideae</taxon>
        <taxon>Triticodae</taxon>
        <taxon>Triticeae</taxon>
        <taxon>Triticinae</taxon>
        <taxon>Triticum</taxon>
    </lineage>
</organism>
<dbReference type="OrthoDB" id="1931904at2759"/>
<dbReference type="Proteomes" id="UP000019116">
    <property type="component" value="Chromosome 7A"/>
</dbReference>
<keyword evidence="2" id="KW-0472">Membrane</keyword>
<feature type="region of interest" description="Disordered" evidence="1">
    <location>
        <begin position="72"/>
        <end position="106"/>
    </location>
</feature>
<feature type="transmembrane region" description="Helical" evidence="2">
    <location>
        <begin position="16"/>
        <end position="35"/>
    </location>
</feature>
<dbReference type="Pfam" id="PF14364">
    <property type="entry name" value="DUF4408"/>
    <property type="match status" value="1"/>
</dbReference>
<dbReference type="Gramene" id="TraesNOR7A03G04002330.1">
    <property type="protein sequence ID" value="TraesNOR7A03G04002330.1.CDS1"/>
    <property type="gene ID" value="TraesNOR7A03G04002330"/>
</dbReference>
<protein>
    <recommendedName>
        <fullName evidence="3">DUF4408 domain-containing protein</fullName>
    </recommendedName>
</protein>
<evidence type="ECO:0000256" key="1">
    <source>
        <dbReference type="SAM" id="MobiDB-lite"/>
    </source>
</evidence>
<name>A0A3B6RI68_WHEAT</name>
<evidence type="ECO:0000256" key="2">
    <source>
        <dbReference type="SAM" id="Phobius"/>
    </source>
</evidence>
<dbReference type="Gramene" id="TraesCS7A03G0883400.1">
    <property type="protein sequence ID" value="TraesCS7A03G0883400.1.CDS1"/>
    <property type="gene ID" value="TraesCS7A03G0883400"/>
</dbReference>
<dbReference type="PANTHER" id="PTHR33098">
    <property type="entry name" value="COTTON FIBER (DUF761)"/>
    <property type="match status" value="1"/>
</dbReference>
<feature type="region of interest" description="Disordered" evidence="1">
    <location>
        <begin position="155"/>
        <end position="200"/>
    </location>
</feature>
<keyword evidence="2" id="KW-0812">Transmembrane</keyword>
<gene>
    <name evidence="4" type="primary">LOC123151794</name>
</gene>